<dbReference type="GO" id="GO:0009630">
    <property type="term" value="P:gravitropism"/>
    <property type="evidence" value="ECO:0007669"/>
    <property type="project" value="InterPro"/>
</dbReference>
<dbReference type="EMBL" id="JAAGAX010000002">
    <property type="protein sequence ID" value="KAF2322898.1"/>
    <property type="molecule type" value="Genomic_DNA"/>
</dbReference>
<accession>A0A6A6NDS8</accession>
<evidence type="ECO:0000313" key="2">
    <source>
        <dbReference type="EMBL" id="KAF2322898.1"/>
    </source>
</evidence>
<dbReference type="PANTHER" id="PTHR34959">
    <property type="entry name" value="PROTEIN LAZY 1"/>
    <property type="match status" value="1"/>
</dbReference>
<evidence type="ECO:0000313" key="3">
    <source>
        <dbReference type="Proteomes" id="UP000467840"/>
    </source>
</evidence>
<dbReference type="Proteomes" id="UP000467840">
    <property type="component" value="Chromosome 11"/>
</dbReference>
<evidence type="ECO:0000256" key="1">
    <source>
        <dbReference type="SAM" id="MobiDB-lite"/>
    </source>
</evidence>
<reference evidence="2 3" key="1">
    <citation type="journal article" date="2020" name="Mol. Plant">
        <title>The Chromosome-Based Rubber Tree Genome Provides New Insights into Spurge Genome Evolution and Rubber Biosynthesis.</title>
        <authorList>
            <person name="Liu J."/>
            <person name="Shi C."/>
            <person name="Shi C.C."/>
            <person name="Li W."/>
            <person name="Zhang Q.J."/>
            <person name="Zhang Y."/>
            <person name="Li K."/>
            <person name="Lu H.F."/>
            <person name="Shi C."/>
            <person name="Zhu S.T."/>
            <person name="Xiao Z.Y."/>
            <person name="Nan H."/>
            <person name="Yue Y."/>
            <person name="Zhu X.G."/>
            <person name="Wu Y."/>
            <person name="Hong X.N."/>
            <person name="Fan G.Y."/>
            <person name="Tong Y."/>
            <person name="Zhang D."/>
            <person name="Mao C.L."/>
            <person name="Liu Y.L."/>
            <person name="Hao S.J."/>
            <person name="Liu W.Q."/>
            <person name="Lv M.Q."/>
            <person name="Zhang H.B."/>
            <person name="Liu Y."/>
            <person name="Hu-Tang G.R."/>
            <person name="Wang J.P."/>
            <person name="Wang J.H."/>
            <person name="Sun Y.H."/>
            <person name="Ni S.B."/>
            <person name="Chen W.B."/>
            <person name="Zhang X.C."/>
            <person name="Jiao Y.N."/>
            <person name="Eichler E.E."/>
            <person name="Li G.H."/>
            <person name="Liu X."/>
            <person name="Gao L.Z."/>
        </authorList>
    </citation>
    <scope>NUCLEOTIDE SEQUENCE [LARGE SCALE GENOMIC DNA]</scope>
    <source>
        <strain evidence="3">cv. GT1</strain>
        <tissue evidence="2">Leaf</tissue>
    </source>
</reference>
<feature type="compositionally biased region" description="Basic residues" evidence="1">
    <location>
        <begin position="9"/>
        <end position="23"/>
    </location>
</feature>
<sequence>MHAKEAHKSAKHLIRKILGKFHASRNPAPSSSNDAANSVSTKKKLNKVLRMLHRKVHPENSLAEKEFTKSHKENIKKTLHQNADLVHWDEDNRKFLPGCKSMEGIQCEKNNLKLPSMV</sequence>
<dbReference type="AlphaFoldDB" id="A0A6A6NDS8"/>
<feature type="region of interest" description="Disordered" evidence="1">
    <location>
        <begin position="1"/>
        <end position="42"/>
    </location>
</feature>
<gene>
    <name evidence="2" type="ORF">GH714_031911</name>
</gene>
<protein>
    <submittedName>
        <fullName evidence="2">Uncharacterized protein</fullName>
    </submittedName>
</protein>
<name>A0A6A6NDS8_HEVBR</name>
<organism evidence="2 3">
    <name type="scientific">Hevea brasiliensis</name>
    <name type="common">Para rubber tree</name>
    <name type="synonym">Siphonia brasiliensis</name>
    <dbReference type="NCBI Taxonomy" id="3981"/>
    <lineage>
        <taxon>Eukaryota</taxon>
        <taxon>Viridiplantae</taxon>
        <taxon>Streptophyta</taxon>
        <taxon>Embryophyta</taxon>
        <taxon>Tracheophyta</taxon>
        <taxon>Spermatophyta</taxon>
        <taxon>Magnoliopsida</taxon>
        <taxon>eudicotyledons</taxon>
        <taxon>Gunneridae</taxon>
        <taxon>Pentapetalae</taxon>
        <taxon>rosids</taxon>
        <taxon>fabids</taxon>
        <taxon>Malpighiales</taxon>
        <taxon>Euphorbiaceae</taxon>
        <taxon>Crotonoideae</taxon>
        <taxon>Micrandreae</taxon>
        <taxon>Hevea</taxon>
    </lineage>
</organism>
<keyword evidence="3" id="KW-1185">Reference proteome</keyword>
<comment type="caution">
    <text evidence="2">The sequence shown here is derived from an EMBL/GenBank/DDBJ whole genome shotgun (WGS) entry which is preliminary data.</text>
</comment>
<dbReference type="GO" id="GO:2000012">
    <property type="term" value="P:regulation of auxin polar transport"/>
    <property type="evidence" value="ECO:0007669"/>
    <property type="project" value="InterPro"/>
</dbReference>
<dbReference type="PANTHER" id="PTHR34959:SF4">
    <property type="entry name" value="PROTEIN LAZY 1"/>
    <property type="match status" value="1"/>
</dbReference>
<dbReference type="InterPro" id="IPR038928">
    <property type="entry name" value="LAZY1"/>
</dbReference>
<feature type="compositionally biased region" description="Low complexity" evidence="1">
    <location>
        <begin position="24"/>
        <end position="40"/>
    </location>
</feature>
<proteinExistence type="predicted"/>